<evidence type="ECO:0000313" key="2">
    <source>
        <dbReference type="EMBL" id="QEC79557.1"/>
    </source>
</evidence>
<sequence length="144" mass="16548">MIKNMNWGKGIVAGMAMFMLFIIFMCVRMFALPADEYDHHYYEKGLNFDKDYAKEKQVVTDHAQPAIQVNGKLVNITFTAPATGSIKFIRPSSQALDKTFPINTELDRVANVSATSLVKGRWHIVLEWQSNRKPYLYEKEVDIE</sequence>
<dbReference type="InterPro" id="IPR008620">
    <property type="entry name" value="FixH"/>
</dbReference>
<keyword evidence="1" id="KW-1133">Transmembrane helix</keyword>
<evidence type="ECO:0000256" key="1">
    <source>
        <dbReference type="SAM" id="Phobius"/>
    </source>
</evidence>
<keyword evidence="1" id="KW-0812">Transmembrane</keyword>
<proteinExistence type="predicted"/>
<organism evidence="2 3">
    <name type="scientific">Mucilaginibacter ginsenosidivorax</name>
    <dbReference type="NCBI Taxonomy" id="862126"/>
    <lineage>
        <taxon>Bacteria</taxon>
        <taxon>Pseudomonadati</taxon>
        <taxon>Bacteroidota</taxon>
        <taxon>Sphingobacteriia</taxon>
        <taxon>Sphingobacteriales</taxon>
        <taxon>Sphingobacteriaceae</taxon>
        <taxon>Mucilaginibacter</taxon>
    </lineage>
</organism>
<feature type="transmembrane region" description="Helical" evidence="1">
    <location>
        <begin position="12"/>
        <end position="31"/>
    </location>
</feature>
<dbReference type="AlphaFoldDB" id="A0A5B8W7X7"/>
<keyword evidence="3" id="KW-1185">Reference proteome</keyword>
<dbReference type="KEGG" id="mgk:FSB76_27740"/>
<dbReference type="Pfam" id="PF05751">
    <property type="entry name" value="FixH"/>
    <property type="match status" value="1"/>
</dbReference>
<reference evidence="2 3" key="1">
    <citation type="journal article" date="2013" name="J. Microbiol.">
        <title>Mucilaginibacter ginsenosidivorax sp. nov., with ginsenoside converting activity isolated from sediment.</title>
        <authorList>
            <person name="Kim J.K."/>
            <person name="Choi T.E."/>
            <person name="Liu Q.M."/>
            <person name="Park H.Y."/>
            <person name="Yi T.H."/>
            <person name="Yoon M.H."/>
            <person name="Kim S.C."/>
            <person name="Im W.T."/>
        </authorList>
    </citation>
    <scope>NUCLEOTIDE SEQUENCE [LARGE SCALE GENOMIC DNA]</scope>
    <source>
        <strain evidence="2 3">KHI28</strain>
    </source>
</reference>
<dbReference type="Proteomes" id="UP000321362">
    <property type="component" value="Chromosome"/>
</dbReference>
<accession>A0A5B8W7X7</accession>
<evidence type="ECO:0000313" key="3">
    <source>
        <dbReference type="Proteomes" id="UP000321362"/>
    </source>
</evidence>
<dbReference type="EMBL" id="CP042437">
    <property type="protein sequence ID" value="QEC79557.1"/>
    <property type="molecule type" value="Genomic_DNA"/>
</dbReference>
<keyword evidence="1" id="KW-0472">Membrane</keyword>
<gene>
    <name evidence="2" type="ORF">FSB76_27740</name>
</gene>
<protein>
    <submittedName>
        <fullName evidence="2">Nitrogen fixation protein FixH</fullName>
    </submittedName>
</protein>
<name>A0A5B8W7X7_9SPHI</name>